<evidence type="ECO:0000256" key="6">
    <source>
        <dbReference type="ARBA" id="ARBA00022777"/>
    </source>
</evidence>
<dbReference type="PRINTS" id="PR00344">
    <property type="entry name" value="BCTRLSENSOR"/>
</dbReference>
<dbReference type="InterPro" id="IPR036097">
    <property type="entry name" value="HisK_dim/P_sf"/>
</dbReference>
<protein>
    <recommendedName>
        <fullName evidence="2">histidine kinase</fullName>
        <ecNumber evidence="2">2.7.13.3</ecNumber>
    </recommendedName>
</protein>
<dbReference type="InterPro" id="IPR005467">
    <property type="entry name" value="His_kinase_dom"/>
</dbReference>
<keyword evidence="5" id="KW-0547">Nucleotide-binding</keyword>
<evidence type="ECO:0000256" key="3">
    <source>
        <dbReference type="ARBA" id="ARBA00022553"/>
    </source>
</evidence>
<dbReference type="InterPro" id="IPR003018">
    <property type="entry name" value="GAF"/>
</dbReference>
<dbReference type="Proteomes" id="UP000217895">
    <property type="component" value="Chromosome"/>
</dbReference>
<dbReference type="SMART" id="SM00388">
    <property type="entry name" value="HisKA"/>
    <property type="match status" value="1"/>
</dbReference>
<proteinExistence type="predicted"/>
<dbReference type="EMBL" id="AP018203">
    <property type="protein sequence ID" value="BAY53978.1"/>
    <property type="molecule type" value="Genomic_DNA"/>
</dbReference>
<evidence type="ECO:0000256" key="4">
    <source>
        <dbReference type="ARBA" id="ARBA00022679"/>
    </source>
</evidence>
<dbReference type="GO" id="GO:0005524">
    <property type="term" value="F:ATP binding"/>
    <property type="evidence" value="ECO:0007669"/>
    <property type="project" value="UniProtKB-KW"/>
</dbReference>
<dbReference type="InterPro" id="IPR003661">
    <property type="entry name" value="HisK_dim/P_dom"/>
</dbReference>
<dbReference type="Pfam" id="PF02518">
    <property type="entry name" value="HATPase_c"/>
    <property type="match status" value="1"/>
</dbReference>
<dbReference type="GO" id="GO:0000155">
    <property type="term" value="F:phosphorelay sensor kinase activity"/>
    <property type="evidence" value="ECO:0007669"/>
    <property type="project" value="InterPro"/>
</dbReference>
<evidence type="ECO:0000256" key="1">
    <source>
        <dbReference type="ARBA" id="ARBA00000085"/>
    </source>
</evidence>
<dbReference type="Gene3D" id="1.10.287.130">
    <property type="match status" value="1"/>
</dbReference>
<dbReference type="CDD" id="cd00082">
    <property type="entry name" value="HisKA"/>
    <property type="match status" value="1"/>
</dbReference>
<dbReference type="PANTHER" id="PTHR43065:SF10">
    <property type="entry name" value="PEROXIDE STRESS-ACTIVATED HISTIDINE KINASE MAK3"/>
    <property type="match status" value="1"/>
</dbReference>
<comment type="catalytic activity">
    <reaction evidence="1">
        <text>ATP + protein L-histidine = ADP + protein N-phospho-L-histidine.</text>
        <dbReference type="EC" id="2.7.13.3"/>
    </reaction>
</comment>
<dbReference type="InterPro" id="IPR003594">
    <property type="entry name" value="HATPase_dom"/>
</dbReference>
<dbReference type="SUPFAM" id="SSF47384">
    <property type="entry name" value="Homodimeric domain of signal transducing histidine kinase"/>
    <property type="match status" value="1"/>
</dbReference>
<dbReference type="AlphaFoldDB" id="A0A1Z4JBB6"/>
<dbReference type="InterPro" id="IPR036890">
    <property type="entry name" value="HATPase_C_sf"/>
</dbReference>
<keyword evidence="6 10" id="KW-0418">Kinase</keyword>
<dbReference type="SUPFAM" id="SSF55781">
    <property type="entry name" value="GAF domain-like"/>
    <property type="match status" value="1"/>
</dbReference>
<keyword evidence="8" id="KW-0902">Two-component regulatory system</keyword>
<organism evidence="10 11">
    <name type="scientific">Leptolyngbya boryana NIES-2135</name>
    <dbReference type="NCBI Taxonomy" id="1973484"/>
    <lineage>
        <taxon>Bacteria</taxon>
        <taxon>Bacillati</taxon>
        <taxon>Cyanobacteriota</taxon>
        <taxon>Cyanophyceae</taxon>
        <taxon>Leptolyngbyales</taxon>
        <taxon>Leptolyngbyaceae</taxon>
        <taxon>Leptolyngbya group</taxon>
        <taxon>Leptolyngbya</taxon>
    </lineage>
</organism>
<dbReference type="Pfam" id="PF01590">
    <property type="entry name" value="GAF"/>
    <property type="match status" value="1"/>
</dbReference>
<name>A0A1Z4JBB6_LEPBY</name>
<dbReference type="PANTHER" id="PTHR43065">
    <property type="entry name" value="SENSOR HISTIDINE KINASE"/>
    <property type="match status" value="1"/>
</dbReference>
<dbReference type="SUPFAM" id="SSF55874">
    <property type="entry name" value="ATPase domain of HSP90 chaperone/DNA topoisomerase II/histidine kinase"/>
    <property type="match status" value="1"/>
</dbReference>
<evidence type="ECO:0000256" key="5">
    <source>
        <dbReference type="ARBA" id="ARBA00022741"/>
    </source>
</evidence>
<keyword evidence="11" id="KW-1185">Reference proteome</keyword>
<accession>A0A1Z4JBB6</accession>
<evidence type="ECO:0000256" key="8">
    <source>
        <dbReference type="ARBA" id="ARBA00023012"/>
    </source>
</evidence>
<dbReference type="InterPro" id="IPR004358">
    <property type="entry name" value="Sig_transdc_His_kin-like_C"/>
</dbReference>
<feature type="domain" description="Histidine kinase" evidence="9">
    <location>
        <begin position="207"/>
        <end position="413"/>
    </location>
</feature>
<evidence type="ECO:0000313" key="11">
    <source>
        <dbReference type="Proteomes" id="UP000217895"/>
    </source>
</evidence>
<dbReference type="Pfam" id="PF00512">
    <property type="entry name" value="HisKA"/>
    <property type="match status" value="1"/>
</dbReference>
<dbReference type="Gene3D" id="3.30.565.10">
    <property type="entry name" value="Histidine kinase-like ATPase, C-terminal domain"/>
    <property type="match status" value="1"/>
</dbReference>
<gene>
    <name evidence="10" type="ORF">NIES2135_07910</name>
</gene>
<keyword evidence="4" id="KW-0808">Transferase</keyword>
<keyword evidence="7" id="KW-0067">ATP-binding</keyword>
<dbReference type="EC" id="2.7.13.3" evidence="2"/>
<dbReference type="Gene3D" id="3.30.450.40">
    <property type="match status" value="1"/>
</dbReference>
<dbReference type="InterPro" id="IPR029016">
    <property type="entry name" value="GAF-like_dom_sf"/>
</dbReference>
<evidence type="ECO:0000256" key="7">
    <source>
        <dbReference type="ARBA" id="ARBA00022840"/>
    </source>
</evidence>
<dbReference type="PROSITE" id="PS50109">
    <property type="entry name" value="HIS_KIN"/>
    <property type="match status" value="1"/>
</dbReference>
<evidence type="ECO:0000313" key="10">
    <source>
        <dbReference type="EMBL" id="BAY53978.1"/>
    </source>
</evidence>
<evidence type="ECO:0000256" key="2">
    <source>
        <dbReference type="ARBA" id="ARBA00012438"/>
    </source>
</evidence>
<keyword evidence="3" id="KW-0597">Phosphoprotein</keyword>
<dbReference type="SMART" id="SM00065">
    <property type="entry name" value="GAF"/>
    <property type="match status" value="1"/>
</dbReference>
<sequence>MNLQNSQSVEQQRYVLESLAELNDQAYILSRYLHGITCEVCQLLNSNWTIITICEEGDWQILASHPLLHEAGPESSFHTELSAILLQHGLLQHIDDVEHHLDHQEQLGSYIYSLGVPLQTIYGRVIGTLYAFHQHPCQHSSEKISIVQSLAERAAMVIENYQLYQQKRLSDQRLEQEIATGLRELQAIQSKLATQERLAEIGEFTALIIHEIRNPLTTIEMGLNYAKKRLLNTSDQKRLALALNESQRLKQLLTEILLYTKPQVLKRSRLNLGDFLSELLIQLKDMPEATDRQIELTFTQPDIHISADRDKLKQVFINLVRNAFEAISPGEKIRCEISSLHSERVCIHIHNNGEPIPPEILPHLTTPFCSTKPSGTGLGLAIVKRIITAHDGELTIHSSAAGTTVSVQLSIVP</sequence>
<evidence type="ECO:0000259" key="9">
    <source>
        <dbReference type="PROSITE" id="PS50109"/>
    </source>
</evidence>
<dbReference type="SMART" id="SM00387">
    <property type="entry name" value="HATPase_c"/>
    <property type="match status" value="1"/>
</dbReference>
<reference evidence="10 11" key="1">
    <citation type="submission" date="2017-06" db="EMBL/GenBank/DDBJ databases">
        <title>Genome sequencing of cyanobaciteial culture collection at National Institute for Environmental Studies (NIES).</title>
        <authorList>
            <person name="Hirose Y."/>
            <person name="Shimura Y."/>
            <person name="Fujisawa T."/>
            <person name="Nakamura Y."/>
            <person name="Kawachi M."/>
        </authorList>
    </citation>
    <scope>NUCLEOTIDE SEQUENCE [LARGE SCALE GENOMIC DNA]</scope>
    <source>
        <strain evidence="10 11">NIES-2135</strain>
    </source>
</reference>